<name>A0AAI8YLA8_9PEZI</name>
<evidence type="ECO:0000313" key="2">
    <source>
        <dbReference type="Proteomes" id="UP001295740"/>
    </source>
</evidence>
<sequence>MTLRNIGLVKPSARELEEHLKELFPQKSSDFLEIIGRMEQVVTKLIVKLDVDSSGKPYWAASSPERANWEWRRVKRSFGRRERQQLVDELQYWNTSLKNVFEKAEVVSDESDPLVEEIQARSNPKHCDTVRRNARIFHDALAKSWECTCKEGHDGRLQLNWHDEKVPTSDSFGLLLPTSGPHSRWCHISVKMEETSQKSAAGWKEEWKDNLRSLDLELLNLTLNGKSGKPEAFASCLDSEDCKRVLTTRDSYSSSKP</sequence>
<dbReference type="AlphaFoldDB" id="A0AAI8YLA8"/>
<keyword evidence="2" id="KW-1185">Reference proteome</keyword>
<dbReference type="PANTHER" id="PTHR35186">
    <property type="entry name" value="ANK_REP_REGION DOMAIN-CONTAINING PROTEIN"/>
    <property type="match status" value="1"/>
</dbReference>
<dbReference type="EMBL" id="CAUWAG010000018">
    <property type="protein sequence ID" value="CAJ2511462.1"/>
    <property type="molecule type" value="Genomic_DNA"/>
</dbReference>
<accession>A0AAI8YLA8</accession>
<proteinExistence type="predicted"/>
<evidence type="ECO:0000313" key="1">
    <source>
        <dbReference type="EMBL" id="CAJ2511462.1"/>
    </source>
</evidence>
<organism evidence="1 2">
    <name type="scientific">Anthostomella pinea</name>
    <dbReference type="NCBI Taxonomy" id="933095"/>
    <lineage>
        <taxon>Eukaryota</taxon>
        <taxon>Fungi</taxon>
        <taxon>Dikarya</taxon>
        <taxon>Ascomycota</taxon>
        <taxon>Pezizomycotina</taxon>
        <taxon>Sordariomycetes</taxon>
        <taxon>Xylariomycetidae</taxon>
        <taxon>Xylariales</taxon>
        <taxon>Xylariaceae</taxon>
        <taxon>Anthostomella</taxon>
    </lineage>
</organism>
<dbReference type="Proteomes" id="UP001295740">
    <property type="component" value="Unassembled WGS sequence"/>
</dbReference>
<gene>
    <name evidence="1" type="ORF">KHLLAP_LOCUS11930</name>
</gene>
<dbReference type="PANTHER" id="PTHR35186:SF4">
    <property type="entry name" value="PRION-INHIBITION AND PROPAGATION HELO DOMAIN-CONTAINING PROTEIN"/>
    <property type="match status" value="1"/>
</dbReference>
<reference evidence="1" key="1">
    <citation type="submission" date="2023-10" db="EMBL/GenBank/DDBJ databases">
        <authorList>
            <person name="Hackl T."/>
        </authorList>
    </citation>
    <scope>NUCLEOTIDE SEQUENCE</scope>
</reference>
<comment type="caution">
    <text evidence="1">The sequence shown here is derived from an EMBL/GenBank/DDBJ whole genome shotgun (WGS) entry which is preliminary data.</text>
</comment>
<protein>
    <submittedName>
        <fullName evidence="1">Uu.00g070870.m01.CDS01</fullName>
    </submittedName>
</protein>